<gene>
    <name evidence="1" type="ORF">HPB49_013034</name>
</gene>
<dbReference type="Proteomes" id="UP000821865">
    <property type="component" value="Chromosome 4"/>
</dbReference>
<proteinExistence type="predicted"/>
<name>A0ACB8CXI5_DERSI</name>
<evidence type="ECO:0000313" key="1">
    <source>
        <dbReference type="EMBL" id="KAH7953841.1"/>
    </source>
</evidence>
<dbReference type="EMBL" id="CM023473">
    <property type="protein sequence ID" value="KAH7953841.1"/>
    <property type="molecule type" value="Genomic_DNA"/>
</dbReference>
<organism evidence="1 2">
    <name type="scientific">Dermacentor silvarum</name>
    <name type="common">Tick</name>
    <dbReference type="NCBI Taxonomy" id="543639"/>
    <lineage>
        <taxon>Eukaryota</taxon>
        <taxon>Metazoa</taxon>
        <taxon>Ecdysozoa</taxon>
        <taxon>Arthropoda</taxon>
        <taxon>Chelicerata</taxon>
        <taxon>Arachnida</taxon>
        <taxon>Acari</taxon>
        <taxon>Parasitiformes</taxon>
        <taxon>Ixodida</taxon>
        <taxon>Ixodoidea</taxon>
        <taxon>Ixodidae</taxon>
        <taxon>Rhipicephalinae</taxon>
        <taxon>Dermacentor</taxon>
    </lineage>
</organism>
<keyword evidence="2" id="KW-1185">Reference proteome</keyword>
<comment type="caution">
    <text evidence="1">The sequence shown here is derived from an EMBL/GenBank/DDBJ whole genome shotgun (WGS) entry which is preliminary data.</text>
</comment>
<protein>
    <submittedName>
        <fullName evidence="1">Uncharacterized protein</fullName>
    </submittedName>
</protein>
<accession>A0ACB8CXI5</accession>
<sequence length="189" mass="21716">MKLQNKLDELLDVGRLNEVHEMIVACEVLPDHAEIVRHKSDSRITYYVSGYVARKMLKKTKCNECSRLLLHTQDSSLLPAESCLTRYTDRGGLLYPSESLTDLVKAMEDAFTYCFSFNKLKTGSMMDLISCLSVKRLNTVGCEQHKVEVTNQIIRSFTLTRMHFLVAGEKASNQKKKEKIEFLKMRRTT</sequence>
<evidence type="ECO:0000313" key="2">
    <source>
        <dbReference type="Proteomes" id="UP000821865"/>
    </source>
</evidence>
<reference evidence="1" key="1">
    <citation type="submission" date="2020-05" db="EMBL/GenBank/DDBJ databases">
        <title>Large-scale comparative analyses of tick genomes elucidate their genetic diversity and vector capacities.</title>
        <authorList>
            <person name="Jia N."/>
            <person name="Wang J."/>
            <person name="Shi W."/>
            <person name="Du L."/>
            <person name="Sun Y."/>
            <person name="Zhan W."/>
            <person name="Jiang J."/>
            <person name="Wang Q."/>
            <person name="Zhang B."/>
            <person name="Ji P."/>
            <person name="Sakyi L.B."/>
            <person name="Cui X."/>
            <person name="Yuan T."/>
            <person name="Jiang B."/>
            <person name="Yang W."/>
            <person name="Lam T.T.-Y."/>
            <person name="Chang Q."/>
            <person name="Ding S."/>
            <person name="Wang X."/>
            <person name="Zhu J."/>
            <person name="Ruan X."/>
            <person name="Zhao L."/>
            <person name="Wei J."/>
            <person name="Que T."/>
            <person name="Du C."/>
            <person name="Cheng J."/>
            <person name="Dai P."/>
            <person name="Han X."/>
            <person name="Huang E."/>
            <person name="Gao Y."/>
            <person name="Liu J."/>
            <person name="Shao H."/>
            <person name="Ye R."/>
            <person name="Li L."/>
            <person name="Wei W."/>
            <person name="Wang X."/>
            <person name="Wang C."/>
            <person name="Yang T."/>
            <person name="Huo Q."/>
            <person name="Li W."/>
            <person name="Guo W."/>
            <person name="Chen H."/>
            <person name="Zhou L."/>
            <person name="Ni X."/>
            <person name="Tian J."/>
            <person name="Zhou Y."/>
            <person name="Sheng Y."/>
            <person name="Liu T."/>
            <person name="Pan Y."/>
            <person name="Xia L."/>
            <person name="Li J."/>
            <person name="Zhao F."/>
            <person name="Cao W."/>
        </authorList>
    </citation>
    <scope>NUCLEOTIDE SEQUENCE</scope>
    <source>
        <strain evidence="1">Dsil-2018</strain>
    </source>
</reference>